<dbReference type="PROSITE" id="PS50113">
    <property type="entry name" value="PAC"/>
    <property type="match status" value="1"/>
</dbReference>
<dbReference type="PROSITE" id="PS50883">
    <property type="entry name" value="EAL"/>
    <property type="match status" value="1"/>
</dbReference>
<dbReference type="Pfam" id="PF00563">
    <property type="entry name" value="EAL"/>
    <property type="match status" value="1"/>
</dbReference>
<dbReference type="InterPro" id="IPR043128">
    <property type="entry name" value="Rev_trsase/Diguanyl_cyclase"/>
</dbReference>
<feature type="domain" description="GGDEF" evidence="4">
    <location>
        <begin position="261"/>
        <end position="394"/>
    </location>
</feature>
<dbReference type="CDD" id="cd00130">
    <property type="entry name" value="PAS"/>
    <property type="match status" value="1"/>
</dbReference>
<evidence type="ECO:0000259" key="1">
    <source>
        <dbReference type="PROSITE" id="PS50112"/>
    </source>
</evidence>
<evidence type="ECO:0000259" key="2">
    <source>
        <dbReference type="PROSITE" id="PS50113"/>
    </source>
</evidence>
<dbReference type="RefSeq" id="WP_240255674.1">
    <property type="nucleotide sequence ID" value="NZ_JAKTTI010000015.1"/>
</dbReference>
<dbReference type="PROSITE" id="PS50112">
    <property type="entry name" value="PAS"/>
    <property type="match status" value="1"/>
</dbReference>
<organism evidence="5 6">
    <name type="scientific">Fredinandcohnia quinoae</name>
    <dbReference type="NCBI Taxonomy" id="2918902"/>
    <lineage>
        <taxon>Bacteria</taxon>
        <taxon>Bacillati</taxon>
        <taxon>Bacillota</taxon>
        <taxon>Bacilli</taxon>
        <taxon>Bacillales</taxon>
        <taxon>Bacillaceae</taxon>
        <taxon>Fredinandcohnia</taxon>
    </lineage>
</organism>
<dbReference type="CDD" id="cd01949">
    <property type="entry name" value="GGDEF"/>
    <property type="match status" value="1"/>
</dbReference>
<dbReference type="EMBL" id="JAKTTI010000015">
    <property type="protein sequence ID" value="MCH1625834.1"/>
    <property type="molecule type" value="Genomic_DNA"/>
</dbReference>
<dbReference type="InterPro" id="IPR029787">
    <property type="entry name" value="Nucleotide_cyclase"/>
</dbReference>
<dbReference type="CDD" id="cd01948">
    <property type="entry name" value="EAL"/>
    <property type="match status" value="1"/>
</dbReference>
<proteinExistence type="predicted"/>
<feature type="domain" description="PAS" evidence="1">
    <location>
        <begin position="106"/>
        <end position="176"/>
    </location>
</feature>
<name>A0AAW5E4T2_9BACI</name>
<dbReference type="SMART" id="SM00091">
    <property type="entry name" value="PAS"/>
    <property type="match status" value="1"/>
</dbReference>
<dbReference type="NCBIfam" id="TIGR00229">
    <property type="entry name" value="sensory_box"/>
    <property type="match status" value="1"/>
</dbReference>
<comment type="caution">
    <text evidence="5">The sequence shown here is derived from an EMBL/GenBank/DDBJ whole genome shotgun (WGS) entry which is preliminary data.</text>
</comment>
<dbReference type="NCBIfam" id="TIGR00254">
    <property type="entry name" value="GGDEF"/>
    <property type="match status" value="1"/>
</dbReference>
<dbReference type="PANTHER" id="PTHR44757:SF2">
    <property type="entry name" value="BIOFILM ARCHITECTURE MAINTENANCE PROTEIN MBAA"/>
    <property type="match status" value="1"/>
</dbReference>
<dbReference type="InterPro" id="IPR013656">
    <property type="entry name" value="PAS_4"/>
</dbReference>
<feature type="domain" description="EAL" evidence="3">
    <location>
        <begin position="403"/>
        <end position="657"/>
    </location>
</feature>
<dbReference type="PANTHER" id="PTHR44757">
    <property type="entry name" value="DIGUANYLATE CYCLASE DGCP"/>
    <property type="match status" value="1"/>
</dbReference>
<dbReference type="InterPro" id="IPR001633">
    <property type="entry name" value="EAL_dom"/>
</dbReference>
<dbReference type="Pfam" id="PF08448">
    <property type="entry name" value="PAS_4"/>
    <property type="match status" value="1"/>
</dbReference>
<evidence type="ECO:0000313" key="6">
    <source>
        <dbReference type="Proteomes" id="UP001431131"/>
    </source>
</evidence>
<dbReference type="PROSITE" id="PS50887">
    <property type="entry name" value="GGDEF"/>
    <property type="match status" value="1"/>
</dbReference>
<gene>
    <name evidence="5" type="ORF">MJG50_10880</name>
</gene>
<evidence type="ECO:0000259" key="4">
    <source>
        <dbReference type="PROSITE" id="PS50887"/>
    </source>
</evidence>
<dbReference type="SUPFAM" id="SSF55073">
    <property type="entry name" value="Nucleotide cyclase"/>
    <property type="match status" value="1"/>
</dbReference>
<accession>A0AAW5E4T2</accession>
<dbReference type="InterPro" id="IPR000160">
    <property type="entry name" value="GGDEF_dom"/>
</dbReference>
<keyword evidence="6" id="KW-1185">Reference proteome</keyword>
<reference evidence="5" key="1">
    <citation type="submission" date="2022-02" db="EMBL/GenBank/DDBJ databases">
        <title>Fredinandcohnia quinoae sp. nov. isolated from Chenopodium quinoa seeds.</title>
        <authorList>
            <person name="Saati-Santamaria Z."/>
            <person name="Flores-Felix J.D."/>
            <person name="Igual J.M."/>
            <person name="Velazquez E."/>
            <person name="Garcia-Fraile P."/>
            <person name="Martinez-Molina E."/>
        </authorList>
    </citation>
    <scope>NUCLEOTIDE SEQUENCE</scope>
    <source>
        <strain evidence="5">SECRCQ15</strain>
    </source>
</reference>
<sequence length="659" mass="75233">MRTLSLKCRQFEEIEKFVKQHHLTSEKNILVQLLSGKADEQSYISLLTKIEKLLPQAVTIGTTTEEKIVEHPISGDSFFILFTIYSSSIFVSSKDINQLYQNFELSEQRYSSLFEHNTDIVYSTDLEGRFTSVNPAFERIIGYTEKEVLDKNSLNFVKETDVPKVRMHFNRAKKGKEQYYELEIQSKSGEMYLFLIKNIPIIMNGEMVGIYGIGRDITEQKRAEEKIAYLAYYDTATGLPNRLRFTEQVNEFVHRMEKKKQHLAVMFIDLDRFKLINDTAGHYAGDMILKELINRIKRLLPSRCYLARFSGDKFTILFTKNIGINSVVDHGQKLLHEIAKPIMYEGQEFFLTASIGVSMYPTDGVNTDSLLKHADTAMNLAKKQGGNKMKFYSTEMNEQVLYQLELESYLRRALDKDEFYLCYQPLIDLKTGGIFGSEALIRWNHPKLGLVSPGEFIPLAEETGLIHDIGIWVLKQACLQNKKWHDMGYDHLTISVNVSANQFQQISFINEVKEALNESGLAPQHLTLELTEGVMLRNISHSIVVMQELQKLGVKVSIDDFGTGYSSLSYLKDLPINTLKIDQSFINNLKVNTSDIAIVKAIITMGHGLSMKVVAEGVETCEQISLLKELQCHYAQGFYIDRPLISEDFTNGLAARKVN</sequence>
<dbReference type="InterPro" id="IPR052155">
    <property type="entry name" value="Biofilm_reg_signaling"/>
</dbReference>
<dbReference type="Pfam" id="PF00990">
    <property type="entry name" value="GGDEF"/>
    <property type="match status" value="1"/>
</dbReference>
<dbReference type="AlphaFoldDB" id="A0AAW5E4T2"/>
<dbReference type="FunFam" id="3.20.20.450:FF:000001">
    <property type="entry name" value="Cyclic di-GMP phosphodiesterase yahA"/>
    <property type="match status" value="1"/>
</dbReference>
<dbReference type="SMART" id="SM00052">
    <property type="entry name" value="EAL"/>
    <property type="match status" value="1"/>
</dbReference>
<protein>
    <submittedName>
        <fullName evidence="5">EAL domain-containing protein</fullName>
    </submittedName>
</protein>
<dbReference type="InterPro" id="IPR000014">
    <property type="entry name" value="PAS"/>
</dbReference>
<evidence type="ECO:0000259" key="3">
    <source>
        <dbReference type="PROSITE" id="PS50883"/>
    </source>
</evidence>
<dbReference type="Gene3D" id="3.20.20.450">
    <property type="entry name" value="EAL domain"/>
    <property type="match status" value="1"/>
</dbReference>
<dbReference type="Proteomes" id="UP001431131">
    <property type="component" value="Unassembled WGS sequence"/>
</dbReference>
<dbReference type="InterPro" id="IPR035965">
    <property type="entry name" value="PAS-like_dom_sf"/>
</dbReference>
<dbReference type="Gene3D" id="3.30.70.270">
    <property type="match status" value="1"/>
</dbReference>
<dbReference type="SUPFAM" id="SSF55785">
    <property type="entry name" value="PYP-like sensor domain (PAS domain)"/>
    <property type="match status" value="1"/>
</dbReference>
<dbReference type="InterPro" id="IPR000700">
    <property type="entry name" value="PAS-assoc_C"/>
</dbReference>
<dbReference type="Gene3D" id="3.30.450.20">
    <property type="entry name" value="PAS domain"/>
    <property type="match status" value="1"/>
</dbReference>
<evidence type="ECO:0000313" key="5">
    <source>
        <dbReference type="EMBL" id="MCH1625834.1"/>
    </source>
</evidence>
<dbReference type="InterPro" id="IPR035919">
    <property type="entry name" value="EAL_sf"/>
</dbReference>
<feature type="domain" description="PAC" evidence="2">
    <location>
        <begin position="178"/>
        <end position="229"/>
    </location>
</feature>
<dbReference type="SUPFAM" id="SSF141868">
    <property type="entry name" value="EAL domain-like"/>
    <property type="match status" value="1"/>
</dbReference>
<dbReference type="SMART" id="SM00267">
    <property type="entry name" value="GGDEF"/>
    <property type="match status" value="1"/>
</dbReference>